<evidence type="ECO:0000256" key="2">
    <source>
        <dbReference type="ARBA" id="ARBA00022840"/>
    </source>
</evidence>
<keyword evidence="1" id="KW-0547">Nucleotide-binding</keyword>
<dbReference type="EMBL" id="UOFT01000056">
    <property type="protein sequence ID" value="VAW97351.1"/>
    <property type="molecule type" value="Genomic_DNA"/>
</dbReference>
<sequence length="374" mass="43087">MTPLESYQQDLRRSDFLPDVAQQHAVELTNALYEKLLQANNQGAPSFLAQWLNKKPDYIKGLYFWGGTGRGKTYLIDCFYECLPFKDKHRIHFHHFMLDVHEQLRTLPKSPNPLVIVAEKFAKQYQVLCLDEFHVHDIADAMLMVGLLKILVDNGVTIVASSNIAIKNLYLNGLQRERFLEVIRLLEQVTTEYNLGDDTDYRFNKLEKSTIYFVGLNAKTTDSITACFENIVPTKPKHNRQIEINNRKLDYLALADDVIWFDYSALCETARSAHDYIEIAQIYTTVVISNIPVMDESYDSAAKRFIHLVDALYDHNVKLICSAEAEPDELYIAKRLAFAFDRTISRLTEMQTNNYLALPHSISGKRTVYAEDEQ</sequence>
<organism evidence="3">
    <name type="scientific">hydrothermal vent metagenome</name>
    <dbReference type="NCBI Taxonomy" id="652676"/>
    <lineage>
        <taxon>unclassified sequences</taxon>
        <taxon>metagenomes</taxon>
        <taxon>ecological metagenomes</taxon>
    </lineage>
</organism>
<dbReference type="GO" id="GO:0005524">
    <property type="term" value="F:ATP binding"/>
    <property type="evidence" value="ECO:0007669"/>
    <property type="project" value="UniProtKB-KW"/>
</dbReference>
<dbReference type="InterPro" id="IPR027417">
    <property type="entry name" value="P-loop_NTPase"/>
</dbReference>
<dbReference type="GO" id="GO:0005737">
    <property type="term" value="C:cytoplasm"/>
    <property type="evidence" value="ECO:0007669"/>
    <property type="project" value="TreeGrafter"/>
</dbReference>
<dbReference type="PANTHER" id="PTHR12169:SF6">
    <property type="entry name" value="AFG1-LIKE ATPASE"/>
    <property type="match status" value="1"/>
</dbReference>
<keyword evidence="2" id="KW-0067">ATP-binding</keyword>
<protein>
    <submittedName>
        <fullName evidence="3">ATPase, AFG1 family</fullName>
    </submittedName>
</protein>
<dbReference type="Gene3D" id="3.40.50.300">
    <property type="entry name" value="P-loop containing nucleotide triphosphate hydrolases"/>
    <property type="match status" value="1"/>
</dbReference>
<dbReference type="GO" id="GO:0051301">
    <property type="term" value="P:cell division"/>
    <property type="evidence" value="ECO:0007669"/>
    <property type="project" value="TreeGrafter"/>
</dbReference>
<dbReference type="SUPFAM" id="SSF52540">
    <property type="entry name" value="P-loop containing nucleoside triphosphate hydrolases"/>
    <property type="match status" value="1"/>
</dbReference>
<reference evidence="3" key="1">
    <citation type="submission" date="2018-06" db="EMBL/GenBank/DDBJ databases">
        <authorList>
            <person name="Zhirakovskaya E."/>
        </authorList>
    </citation>
    <scope>NUCLEOTIDE SEQUENCE</scope>
</reference>
<proteinExistence type="predicted"/>
<evidence type="ECO:0000256" key="1">
    <source>
        <dbReference type="ARBA" id="ARBA00022741"/>
    </source>
</evidence>
<dbReference type="Pfam" id="PF03969">
    <property type="entry name" value="AFG1_ATPase"/>
    <property type="match status" value="1"/>
</dbReference>
<gene>
    <name evidence="3" type="ORF">MNBD_GAMMA23-1830</name>
</gene>
<accession>A0A3B0ZZY7</accession>
<dbReference type="AlphaFoldDB" id="A0A3B0ZZY7"/>
<dbReference type="GO" id="GO:0032153">
    <property type="term" value="C:cell division site"/>
    <property type="evidence" value="ECO:0007669"/>
    <property type="project" value="TreeGrafter"/>
</dbReference>
<dbReference type="PANTHER" id="PTHR12169">
    <property type="entry name" value="ATPASE N2B"/>
    <property type="match status" value="1"/>
</dbReference>
<dbReference type="InterPro" id="IPR005654">
    <property type="entry name" value="ATPase_AFG1-like"/>
</dbReference>
<dbReference type="GO" id="GO:0016887">
    <property type="term" value="F:ATP hydrolysis activity"/>
    <property type="evidence" value="ECO:0007669"/>
    <property type="project" value="InterPro"/>
</dbReference>
<name>A0A3B0ZZY7_9ZZZZ</name>
<dbReference type="NCBIfam" id="NF040713">
    <property type="entry name" value="ZapE"/>
    <property type="match status" value="1"/>
</dbReference>
<evidence type="ECO:0000313" key="3">
    <source>
        <dbReference type="EMBL" id="VAW97351.1"/>
    </source>
</evidence>